<evidence type="ECO:0000256" key="1">
    <source>
        <dbReference type="ARBA" id="ARBA00010804"/>
    </source>
</evidence>
<evidence type="ECO:0000256" key="4">
    <source>
        <dbReference type="ARBA" id="ARBA00023004"/>
    </source>
</evidence>
<dbReference type="InterPro" id="IPR017896">
    <property type="entry name" value="4Fe4S_Fe-S-bd"/>
</dbReference>
<comment type="catalytic activity">
    <reaction evidence="9">
        <text>5,6-dihydrouracil + NAD(+) = uracil + NADH + H(+)</text>
        <dbReference type="Rhea" id="RHEA:20189"/>
        <dbReference type="ChEBI" id="CHEBI:15378"/>
        <dbReference type="ChEBI" id="CHEBI:15901"/>
        <dbReference type="ChEBI" id="CHEBI:17568"/>
        <dbReference type="ChEBI" id="CHEBI:57540"/>
        <dbReference type="ChEBI" id="CHEBI:57945"/>
        <dbReference type="EC" id="1.3.1.1"/>
    </reaction>
</comment>
<evidence type="ECO:0000256" key="12">
    <source>
        <dbReference type="ARBA" id="ARBA00049728"/>
    </source>
</evidence>
<dbReference type="Pfam" id="PF01180">
    <property type="entry name" value="DHO_dh"/>
    <property type="match status" value="1"/>
</dbReference>
<evidence type="ECO:0000256" key="7">
    <source>
        <dbReference type="ARBA" id="ARBA00032722"/>
    </source>
</evidence>
<comment type="subunit">
    <text evidence="11">Heterotetramer of 2 PreA and 2 PreT subunits.</text>
</comment>
<evidence type="ECO:0000313" key="15">
    <source>
        <dbReference type="Proteomes" id="UP000651977"/>
    </source>
</evidence>
<dbReference type="SUPFAM" id="SSF51395">
    <property type="entry name" value="FMN-linked oxidoreductases"/>
    <property type="match status" value="1"/>
</dbReference>
<dbReference type="NCBIfam" id="NF006183">
    <property type="entry name" value="PRK08318.1"/>
    <property type="match status" value="1"/>
</dbReference>
<evidence type="ECO:0000256" key="3">
    <source>
        <dbReference type="ARBA" id="ARBA00023002"/>
    </source>
</evidence>
<dbReference type="InterPro" id="IPR005720">
    <property type="entry name" value="Dihydroorotate_DH_cat"/>
</dbReference>
<evidence type="ECO:0000256" key="10">
    <source>
        <dbReference type="ARBA" id="ARBA00049578"/>
    </source>
</evidence>
<dbReference type="Gene3D" id="3.30.70.20">
    <property type="match status" value="1"/>
</dbReference>
<evidence type="ECO:0000256" key="11">
    <source>
        <dbReference type="ARBA" id="ARBA00049714"/>
    </source>
</evidence>
<evidence type="ECO:0000256" key="6">
    <source>
        <dbReference type="ARBA" id="ARBA00030119"/>
    </source>
</evidence>
<keyword evidence="4" id="KW-0408">Iron</keyword>
<dbReference type="EC" id="1.3.1.1" evidence="12"/>
<dbReference type="Proteomes" id="UP000651977">
    <property type="component" value="Unassembled WGS sequence"/>
</dbReference>
<evidence type="ECO:0000313" key="14">
    <source>
        <dbReference type="EMBL" id="GGA92090.1"/>
    </source>
</evidence>
<sequence>MANLEIDFSGIKSPNPFWLASAPPTNTGGQIMRAFDAGWGGAVWKTVGNPVKNLHSRYAALKGGKGKIIGLNNIELISDRGLSINLKEMAEVKKLYPDNALIASIMAGTQAEWIELIRRVEDTGVDGFELNFSCPHGMCERGLGSAIGQEPEVAAEIMHWVREATSLPVLMKFTPNVADIRDQGRVAVDGQADGVALINTIKSIIGVDLEDFIPYPKGRNGATNGGYCGTAVKPIALHMLASLGRTDWFNLPVSGIGGINNWKDCAEFIALGSTSVQVCTAVMHHGFGIVEGMISGLSKYLDSKGMSSVNELRGKALAQYKDWGELDMNYKVVASINEKRCTGCGKCYTACNDGAYQSIDISDRKAKSGDPIPVINTDKCKGCNLCSLVCPRDCISMKDVSVSDSVKTWQQIISNGEFALTDGILSKELEV</sequence>
<dbReference type="Gene3D" id="3.20.20.70">
    <property type="entry name" value="Aldolase class I"/>
    <property type="match status" value="1"/>
</dbReference>
<comment type="function">
    <text evidence="10">Involved in pyrimidine base degradation. Catalyzes physiologically the reduction of uracil to 5,6-dihydrouracil (DHU) by using NADH as a specific cosubstrate. It also catalyzes the reverse reaction and the reduction of thymine to 5,6-dihydrothymine (DHT).</text>
</comment>
<dbReference type="Pfam" id="PF14697">
    <property type="entry name" value="Fer4_21"/>
    <property type="match status" value="1"/>
</dbReference>
<evidence type="ECO:0000259" key="13">
    <source>
        <dbReference type="PROSITE" id="PS51379"/>
    </source>
</evidence>
<evidence type="ECO:0000256" key="8">
    <source>
        <dbReference type="ARBA" id="ARBA00047685"/>
    </source>
</evidence>
<comment type="caution">
    <text evidence="14">The sequence shown here is derived from an EMBL/GenBank/DDBJ whole genome shotgun (WGS) entry which is preliminary data.</text>
</comment>
<proteinExistence type="inferred from homology"/>
<feature type="domain" description="4Fe-4S ferredoxin-type" evidence="13">
    <location>
        <begin position="332"/>
        <end position="361"/>
    </location>
</feature>
<dbReference type="EMBL" id="BMDY01000001">
    <property type="protein sequence ID" value="GGA92090.1"/>
    <property type="molecule type" value="Genomic_DNA"/>
</dbReference>
<reference evidence="15" key="1">
    <citation type="journal article" date="2019" name="Int. J. Syst. Evol. Microbiol.">
        <title>The Global Catalogue of Microorganisms (GCM) 10K type strain sequencing project: providing services to taxonomists for standard genome sequencing and annotation.</title>
        <authorList>
            <consortium name="The Broad Institute Genomics Platform"/>
            <consortium name="The Broad Institute Genome Sequencing Center for Infectious Disease"/>
            <person name="Wu L."/>
            <person name="Ma J."/>
        </authorList>
    </citation>
    <scope>NUCLEOTIDE SEQUENCE [LARGE SCALE GENOMIC DNA]</scope>
    <source>
        <strain evidence="15">CGMCC 1.10131</strain>
    </source>
</reference>
<dbReference type="InterPro" id="IPR013785">
    <property type="entry name" value="Aldolase_TIM"/>
</dbReference>
<dbReference type="PANTHER" id="PTHR43073">
    <property type="entry name" value="DIHYDROPYRIMIDINE DEHYDROGENASE [NADP(+)]"/>
    <property type="match status" value="1"/>
</dbReference>
<dbReference type="PROSITE" id="PS00198">
    <property type="entry name" value="4FE4S_FER_1"/>
    <property type="match status" value="1"/>
</dbReference>
<keyword evidence="3" id="KW-0560">Oxidoreductase</keyword>
<evidence type="ECO:0000256" key="2">
    <source>
        <dbReference type="ARBA" id="ARBA00022723"/>
    </source>
</evidence>
<keyword evidence="2" id="KW-0479">Metal-binding</keyword>
<dbReference type="SUPFAM" id="SSF54862">
    <property type="entry name" value="4Fe-4S ferredoxins"/>
    <property type="match status" value="1"/>
</dbReference>
<evidence type="ECO:0000256" key="9">
    <source>
        <dbReference type="ARBA" id="ARBA00048792"/>
    </source>
</evidence>
<accession>A0ABQ1HUE5</accession>
<comment type="similarity">
    <text evidence="1">Belongs to the dihydropyrimidine dehydrogenase family.</text>
</comment>
<dbReference type="PANTHER" id="PTHR43073:SF2">
    <property type="entry name" value="DIHYDROPYRIMIDINE DEHYDROGENASE [NADP(+)]"/>
    <property type="match status" value="1"/>
</dbReference>
<gene>
    <name evidence="14" type="ORF">GCM10007414_00900</name>
</gene>
<keyword evidence="5" id="KW-0411">Iron-sulfur</keyword>
<evidence type="ECO:0000256" key="5">
    <source>
        <dbReference type="ARBA" id="ARBA00023014"/>
    </source>
</evidence>
<comment type="catalytic activity">
    <reaction evidence="8">
        <text>5,6-dihydrothymine + NAD(+) = thymine + NADH + H(+)</text>
        <dbReference type="Rhea" id="RHEA:28791"/>
        <dbReference type="ChEBI" id="CHEBI:15378"/>
        <dbReference type="ChEBI" id="CHEBI:17821"/>
        <dbReference type="ChEBI" id="CHEBI:27468"/>
        <dbReference type="ChEBI" id="CHEBI:57540"/>
        <dbReference type="ChEBI" id="CHEBI:57945"/>
        <dbReference type="EC" id="1.3.1.1"/>
    </reaction>
</comment>
<organism evidence="14 15">
    <name type="scientific">Agarivorans gilvus</name>
    <dbReference type="NCBI Taxonomy" id="680279"/>
    <lineage>
        <taxon>Bacteria</taxon>
        <taxon>Pseudomonadati</taxon>
        <taxon>Pseudomonadota</taxon>
        <taxon>Gammaproteobacteria</taxon>
        <taxon>Alteromonadales</taxon>
        <taxon>Alteromonadaceae</taxon>
        <taxon>Agarivorans</taxon>
    </lineage>
</organism>
<dbReference type="InterPro" id="IPR017900">
    <property type="entry name" value="4Fe4S_Fe_S_CS"/>
</dbReference>
<dbReference type="RefSeq" id="WP_055731707.1">
    <property type="nucleotide sequence ID" value="NZ_BMDY01000001.1"/>
</dbReference>
<name>A0ABQ1HUE5_9ALTE</name>
<feature type="domain" description="4Fe-4S ferredoxin-type" evidence="13">
    <location>
        <begin position="371"/>
        <end position="400"/>
    </location>
</feature>
<protein>
    <recommendedName>
        <fullName evidence="12">dihydrouracil dehydrogenase (NAD(+))</fullName>
        <ecNumber evidence="12">1.3.1.1</ecNumber>
    </recommendedName>
    <alternativeName>
        <fullName evidence="7">Dihydrothymine dehydrogenase</fullName>
    </alternativeName>
    <alternativeName>
        <fullName evidence="6">Dihydrouracil dehydrogenase</fullName>
    </alternativeName>
</protein>
<dbReference type="PROSITE" id="PS51379">
    <property type="entry name" value="4FE4S_FER_2"/>
    <property type="match status" value="2"/>
</dbReference>
<keyword evidence="15" id="KW-1185">Reference proteome</keyword>